<dbReference type="EMBL" id="JABSNP010000004">
    <property type="protein sequence ID" value="NRT18289.1"/>
    <property type="molecule type" value="Genomic_DNA"/>
</dbReference>
<dbReference type="InterPro" id="IPR036390">
    <property type="entry name" value="WH_DNA-bd_sf"/>
</dbReference>
<dbReference type="SUPFAM" id="SSF46785">
    <property type="entry name" value="Winged helix' DNA-binding domain"/>
    <property type="match status" value="1"/>
</dbReference>
<keyword evidence="1" id="KW-0805">Transcription regulation</keyword>
<protein>
    <submittedName>
        <fullName evidence="6">CRP-like cAMP-binding protein</fullName>
    </submittedName>
</protein>
<evidence type="ECO:0000256" key="2">
    <source>
        <dbReference type="ARBA" id="ARBA00023125"/>
    </source>
</evidence>
<evidence type="ECO:0000313" key="7">
    <source>
        <dbReference type="Proteomes" id="UP000779507"/>
    </source>
</evidence>
<dbReference type="Pfam" id="PF00027">
    <property type="entry name" value="cNMP_binding"/>
    <property type="match status" value="1"/>
</dbReference>
<feature type="domain" description="Cyclic nucleotide-binding" evidence="4">
    <location>
        <begin position="19"/>
        <end position="139"/>
    </location>
</feature>
<keyword evidence="3" id="KW-0804">Transcription</keyword>
<dbReference type="CDD" id="cd00038">
    <property type="entry name" value="CAP_ED"/>
    <property type="match status" value="1"/>
</dbReference>
<keyword evidence="2" id="KW-0238">DNA-binding</keyword>
<dbReference type="Pfam" id="PF13545">
    <property type="entry name" value="HTH_Crp_2"/>
    <property type="match status" value="1"/>
</dbReference>
<dbReference type="SMART" id="SM00100">
    <property type="entry name" value="cNMP"/>
    <property type="match status" value="1"/>
</dbReference>
<dbReference type="PROSITE" id="PS50042">
    <property type="entry name" value="CNMP_BINDING_3"/>
    <property type="match status" value="1"/>
</dbReference>
<sequence length="235" mass="25687">MSRFQSPMCSDCPRRKGPLMGCCQLEELGRIAGNKVAHAYQKGQVIFSEGSATLGMHCVHHGRIKVTRAGGDGKEQIVGLVKGGDSMGIRSLLTEARYSTSAVALDDCVVCVVPRTDFLQLVQSNLQFSVALMQQLAQSLGEAEQRMLQLAYKPVRERLAEALLLLQRTFGQEDGAEPFSILFSRDDLAALVGTAKETATRLLSELREDGTIDTRGSRITLLAPERLARISSQYD</sequence>
<evidence type="ECO:0000259" key="5">
    <source>
        <dbReference type="PROSITE" id="PS51063"/>
    </source>
</evidence>
<dbReference type="InterPro" id="IPR014710">
    <property type="entry name" value="RmlC-like_jellyroll"/>
</dbReference>
<evidence type="ECO:0000313" key="6">
    <source>
        <dbReference type="EMBL" id="NRT18289.1"/>
    </source>
</evidence>
<gene>
    <name evidence="6" type="ORF">HNP98_001106</name>
</gene>
<dbReference type="SUPFAM" id="SSF51206">
    <property type="entry name" value="cAMP-binding domain-like"/>
    <property type="match status" value="1"/>
</dbReference>
<dbReference type="SMART" id="SM00419">
    <property type="entry name" value="HTH_CRP"/>
    <property type="match status" value="1"/>
</dbReference>
<reference evidence="6 7" key="1">
    <citation type="submission" date="2020-05" db="EMBL/GenBank/DDBJ databases">
        <title>Genomic Encyclopedia of Type Strains, Phase IV (KMG-V): Genome sequencing to study the core and pangenomes of soil and plant-associated prokaryotes.</title>
        <authorList>
            <person name="Whitman W."/>
        </authorList>
    </citation>
    <scope>NUCLEOTIDE SEQUENCE [LARGE SCALE GENOMIC DNA]</scope>
    <source>
        <strain evidence="6 7">9A</strain>
    </source>
</reference>
<keyword evidence="7" id="KW-1185">Reference proteome</keyword>
<evidence type="ECO:0000259" key="4">
    <source>
        <dbReference type="PROSITE" id="PS50042"/>
    </source>
</evidence>
<dbReference type="InterPro" id="IPR000595">
    <property type="entry name" value="cNMP-bd_dom"/>
</dbReference>
<dbReference type="InterPro" id="IPR050397">
    <property type="entry name" value="Env_Response_Regulators"/>
</dbReference>
<dbReference type="RefSeq" id="WP_173809044.1">
    <property type="nucleotide sequence ID" value="NZ_JABSNP010000004.1"/>
</dbReference>
<dbReference type="InterPro" id="IPR036388">
    <property type="entry name" value="WH-like_DNA-bd_sf"/>
</dbReference>
<dbReference type="PROSITE" id="PS51063">
    <property type="entry name" value="HTH_CRP_2"/>
    <property type="match status" value="1"/>
</dbReference>
<dbReference type="Gene3D" id="1.10.10.10">
    <property type="entry name" value="Winged helix-like DNA-binding domain superfamily/Winged helix DNA-binding domain"/>
    <property type="match status" value="1"/>
</dbReference>
<dbReference type="Gene3D" id="2.60.120.10">
    <property type="entry name" value="Jelly Rolls"/>
    <property type="match status" value="1"/>
</dbReference>
<accession>A0ABX2FPF1</accession>
<comment type="caution">
    <text evidence="6">The sequence shown here is derived from an EMBL/GenBank/DDBJ whole genome shotgun (WGS) entry which is preliminary data.</text>
</comment>
<evidence type="ECO:0000256" key="3">
    <source>
        <dbReference type="ARBA" id="ARBA00023163"/>
    </source>
</evidence>
<dbReference type="Proteomes" id="UP000779507">
    <property type="component" value="Unassembled WGS sequence"/>
</dbReference>
<dbReference type="PRINTS" id="PR00034">
    <property type="entry name" value="HTHCRP"/>
</dbReference>
<name>A0ABX2FPF1_9BACT</name>
<feature type="domain" description="HTH crp-type" evidence="5">
    <location>
        <begin position="153"/>
        <end position="225"/>
    </location>
</feature>
<organism evidence="6 7">
    <name type="scientific">Hymenobacter caeli</name>
    <dbReference type="NCBI Taxonomy" id="2735894"/>
    <lineage>
        <taxon>Bacteria</taxon>
        <taxon>Pseudomonadati</taxon>
        <taxon>Bacteroidota</taxon>
        <taxon>Cytophagia</taxon>
        <taxon>Cytophagales</taxon>
        <taxon>Hymenobacteraceae</taxon>
        <taxon>Hymenobacter</taxon>
    </lineage>
</organism>
<dbReference type="InterPro" id="IPR018490">
    <property type="entry name" value="cNMP-bd_dom_sf"/>
</dbReference>
<dbReference type="PANTHER" id="PTHR24567">
    <property type="entry name" value="CRP FAMILY TRANSCRIPTIONAL REGULATORY PROTEIN"/>
    <property type="match status" value="1"/>
</dbReference>
<proteinExistence type="predicted"/>
<dbReference type="PANTHER" id="PTHR24567:SF74">
    <property type="entry name" value="HTH-TYPE TRANSCRIPTIONAL REGULATOR ARCR"/>
    <property type="match status" value="1"/>
</dbReference>
<dbReference type="InterPro" id="IPR012318">
    <property type="entry name" value="HTH_CRP"/>
</dbReference>
<evidence type="ECO:0000256" key="1">
    <source>
        <dbReference type="ARBA" id="ARBA00023015"/>
    </source>
</evidence>